<evidence type="ECO:0000256" key="1">
    <source>
        <dbReference type="ARBA" id="ARBA00010638"/>
    </source>
</evidence>
<comment type="cofactor">
    <cofactor evidence="4">
        <name>Mg(2+)</name>
        <dbReference type="ChEBI" id="CHEBI:18420"/>
    </cofactor>
</comment>
<keyword evidence="4" id="KW-0479">Metal-binding</keyword>
<accession>A0ABT4LDF4</accession>
<dbReference type="NCBIfam" id="TIGR02727">
    <property type="entry name" value="MTHFS_bact"/>
    <property type="match status" value="1"/>
</dbReference>
<comment type="caution">
    <text evidence="5">The sequence shown here is derived from an EMBL/GenBank/DDBJ whole genome shotgun (WGS) entry which is preliminary data.</text>
</comment>
<reference evidence="5" key="1">
    <citation type="submission" date="2022-12" db="EMBL/GenBank/DDBJ databases">
        <title>Bacterial isolates from different developmental stages of Nematostella vectensis.</title>
        <authorList>
            <person name="Fraune S."/>
        </authorList>
    </citation>
    <scope>NUCLEOTIDE SEQUENCE</scope>
    <source>
        <strain evidence="5">G21630-S1</strain>
    </source>
</reference>
<dbReference type="PANTHER" id="PTHR23407:SF1">
    <property type="entry name" value="5-FORMYLTETRAHYDROFOLATE CYCLO-LIGASE"/>
    <property type="match status" value="1"/>
</dbReference>
<keyword evidence="6" id="KW-1185">Reference proteome</keyword>
<proteinExistence type="inferred from homology"/>
<dbReference type="InterPro" id="IPR037171">
    <property type="entry name" value="NagB/RpiA_transferase-like"/>
</dbReference>
<keyword evidence="4" id="KW-0460">Magnesium</keyword>
<keyword evidence="2 4" id="KW-0547">Nucleotide-binding</keyword>
<dbReference type="SUPFAM" id="SSF100950">
    <property type="entry name" value="NagB/RpiA/CoA transferase-like"/>
    <property type="match status" value="1"/>
</dbReference>
<name>A0ABT4LDF4_9PROT</name>
<keyword evidence="5" id="KW-0436">Ligase</keyword>
<keyword evidence="3 4" id="KW-0067">ATP-binding</keyword>
<dbReference type="InterPro" id="IPR002698">
    <property type="entry name" value="FTHF_cligase"/>
</dbReference>
<evidence type="ECO:0000256" key="3">
    <source>
        <dbReference type="ARBA" id="ARBA00022840"/>
    </source>
</evidence>
<gene>
    <name evidence="5" type="ORF">O4H49_00030</name>
</gene>
<dbReference type="PANTHER" id="PTHR23407">
    <property type="entry name" value="ATPASE INHIBITOR/5-FORMYLTETRAHYDROFOLATE CYCLO-LIGASE"/>
    <property type="match status" value="1"/>
</dbReference>
<comment type="catalytic activity">
    <reaction evidence="4">
        <text>(6S)-5-formyl-5,6,7,8-tetrahydrofolate + ATP = (6R)-5,10-methenyltetrahydrofolate + ADP + phosphate</text>
        <dbReference type="Rhea" id="RHEA:10488"/>
        <dbReference type="ChEBI" id="CHEBI:30616"/>
        <dbReference type="ChEBI" id="CHEBI:43474"/>
        <dbReference type="ChEBI" id="CHEBI:57455"/>
        <dbReference type="ChEBI" id="CHEBI:57457"/>
        <dbReference type="ChEBI" id="CHEBI:456216"/>
        <dbReference type="EC" id="6.3.3.2"/>
    </reaction>
</comment>
<evidence type="ECO:0000256" key="2">
    <source>
        <dbReference type="ARBA" id="ARBA00022741"/>
    </source>
</evidence>
<dbReference type="GO" id="GO:0030272">
    <property type="term" value="F:5-formyltetrahydrofolate cyclo-ligase activity"/>
    <property type="evidence" value="ECO:0007669"/>
    <property type="project" value="UniProtKB-EC"/>
</dbReference>
<comment type="similarity">
    <text evidence="1 4">Belongs to the 5-formyltetrahydrofolate cyclo-ligase family.</text>
</comment>
<dbReference type="Gene3D" id="3.40.50.10420">
    <property type="entry name" value="NagB/RpiA/CoA transferase-like"/>
    <property type="match status" value="1"/>
</dbReference>
<dbReference type="EC" id="6.3.3.2" evidence="4"/>
<dbReference type="EMBL" id="JAPWGY010000001">
    <property type="protein sequence ID" value="MCZ4279140.1"/>
    <property type="molecule type" value="Genomic_DNA"/>
</dbReference>
<evidence type="ECO:0000256" key="4">
    <source>
        <dbReference type="RuleBase" id="RU361279"/>
    </source>
</evidence>
<evidence type="ECO:0000313" key="5">
    <source>
        <dbReference type="EMBL" id="MCZ4279140.1"/>
    </source>
</evidence>
<dbReference type="InterPro" id="IPR024185">
    <property type="entry name" value="FTHF_cligase-like_sf"/>
</dbReference>
<organism evidence="5 6">
    <name type="scientific">Kiloniella laminariae</name>
    <dbReference type="NCBI Taxonomy" id="454162"/>
    <lineage>
        <taxon>Bacteria</taxon>
        <taxon>Pseudomonadati</taxon>
        <taxon>Pseudomonadota</taxon>
        <taxon>Alphaproteobacteria</taxon>
        <taxon>Rhodospirillales</taxon>
        <taxon>Kiloniellaceae</taxon>
        <taxon>Kiloniella</taxon>
    </lineage>
</organism>
<evidence type="ECO:0000313" key="6">
    <source>
        <dbReference type="Proteomes" id="UP001069802"/>
    </source>
</evidence>
<protein>
    <recommendedName>
        <fullName evidence="4">5-formyltetrahydrofolate cyclo-ligase</fullName>
        <ecNumber evidence="4">6.3.3.2</ecNumber>
    </recommendedName>
</protein>
<dbReference type="RefSeq" id="WP_269421356.1">
    <property type="nucleotide sequence ID" value="NZ_JAPWGY010000001.1"/>
</dbReference>
<dbReference type="Pfam" id="PF01812">
    <property type="entry name" value="5-FTHF_cyc-lig"/>
    <property type="match status" value="1"/>
</dbReference>
<dbReference type="Proteomes" id="UP001069802">
    <property type="component" value="Unassembled WGS sequence"/>
</dbReference>
<sequence>MKLENEEEENKEFASPPCMMHELDPTYSEFAVNNKDAVQEQDVKRWRKAEREHLIKQRLAIPPDIRRRSNGQITGYLEEAIGDVKGLIISCYWPFKGEPNLHPFMKRLEGQGGICALPVVVSLGKPLFFRAWSQETPMTRGVWNIPIPQETAPVVVPDVVIAPLIGFDPSGYRLGYGGGFYDRTLAGITKTVRVIGVGYQLAAIPTIFPQWHDIPMDIVITEQGEIPLEAKKSCNEVR</sequence>